<evidence type="ECO:0000313" key="3">
    <source>
        <dbReference type="Proteomes" id="UP000241365"/>
    </source>
</evidence>
<dbReference type="KEGG" id="vg:80513276"/>
<protein>
    <submittedName>
        <fullName evidence="2">Uncharacterized protein</fullName>
    </submittedName>
</protein>
<dbReference type="RefSeq" id="YP_010776665.1">
    <property type="nucleotide sequence ID" value="NC_075034.1"/>
</dbReference>
<sequence>MNLHEIATNANANKKNLEELRKKLEQQNIDDNIIVKVIRCHQIIDSDALVPLAKTGSFEHTIWWHLLDMDTLSIYKQVRDLYGEYKGTRISIKILDENYQEVDHLHEDMDYLHVTINWK</sequence>
<dbReference type="GeneID" id="80513276"/>
<dbReference type="EMBL" id="KU877344">
    <property type="protein sequence ID" value="ANB50914.1"/>
    <property type="molecule type" value="Genomic_DNA"/>
</dbReference>
<reference evidence="2 3" key="1">
    <citation type="journal article" date="2016" name="Genome Announc.">
        <title>Complete Genome Sequence of a New Megavirus Family Member Isolated from an Inland Water Lake for the First Time in India.</title>
        <authorList>
            <person name="Chatterjee A."/>
            <person name="Ali F."/>
            <person name="Bange D."/>
            <person name="Kondabagil K."/>
        </authorList>
    </citation>
    <scope>NUCLEOTIDE SEQUENCE [LARGE SCALE GENOMIC DNA]</scope>
    <source>
        <strain evidence="2">1</strain>
    </source>
</reference>
<keyword evidence="1" id="KW-0175">Coiled coil</keyword>
<name>A0A167RNE1_9VIRU</name>
<keyword evidence="3" id="KW-1185">Reference proteome</keyword>
<evidence type="ECO:0000313" key="2">
    <source>
        <dbReference type="EMBL" id="ANB50914.1"/>
    </source>
</evidence>
<organism evidence="2 3">
    <name type="scientific">Powai lake megavirus</name>
    <dbReference type="NCBI Taxonomy" id="1842663"/>
    <lineage>
        <taxon>Viruses</taxon>
        <taxon>Varidnaviria</taxon>
        <taxon>Bamfordvirae</taxon>
        <taxon>Nucleocytoviricota</taxon>
        <taxon>Megaviricetes</taxon>
        <taxon>Imitervirales</taxon>
        <taxon>Mimiviridae</taxon>
        <taxon>Megamimivirinae</taxon>
        <taxon>Megavirus</taxon>
        <taxon>Megavirus powaiense</taxon>
    </lineage>
</organism>
<dbReference type="Proteomes" id="UP000241365">
    <property type="component" value="Segment"/>
</dbReference>
<feature type="coiled-coil region" evidence="1">
    <location>
        <begin position="3"/>
        <end position="30"/>
    </location>
</feature>
<proteinExistence type="predicted"/>
<accession>A0A167RNE1</accession>
<evidence type="ECO:0000256" key="1">
    <source>
        <dbReference type="SAM" id="Coils"/>
    </source>
</evidence>